<reference evidence="3" key="1">
    <citation type="submission" date="2020-02" db="EMBL/GenBank/DDBJ databases">
        <title>Genomic and physiological characterization of two novel Nitrospinaceae genera.</title>
        <authorList>
            <person name="Mueller A.J."/>
            <person name="Jung M.-Y."/>
            <person name="Strachan C.R."/>
            <person name="Herbold C.W."/>
            <person name="Kirkegaard R.H."/>
            <person name="Daims H."/>
        </authorList>
    </citation>
    <scope>NUCLEOTIDE SEQUENCE [LARGE SCALE GENOMIC DNA]</scope>
</reference>
<organism evidence="2 3">
    <name type="scientific">Candidatus Nitrohelix vancouverensis</name>
    <dbReference type="NCBI Taxonomy" id="2705534"/>
    <lineage>
        <taxon>Bacteria</taxon>
        <taxon>Pseudomonadati</taxon>
        <taxon>Nitrospinota/Tectimicrobiota group</taxon>
        <taxon>Nitrospinota</taxon>
        <taxon>Nitrospinia</taxon>
        <taxon>Nitrospinales</taxon>
        <taxon>Nitrospinaceae</taxon>
        <taxon>Candidatus Nitrohelix</taxon>
    </lineage>
</organism>
<dbReference type="KEGG" id="nva:G3M78_04565"/>
<dbReference type="AlphaFoldDB" id="A0A7T0C1B1"/>
<evidence type="ECO:0000256" key="1">
    <source>
        <dbReference type="SAM" id="MobiDB-lite"/>
    </source>
</evidence>
<sequence length="70" mass="7767">MGIWLFLSSPANAQESVDAAPPETDPTEEPSIEFLDFLGEWQTEEGDWLDPAELASLPLTDEKESNDESK</sequence>
<dbReference type="Proteomes" id="UP000594464">
    <property type="component" value="Chromosome"/>
</dbReference>
<evidence type="ECO:0000313" key="2">
    <source>
        <dbReference type="EMBL" id="QPJ64701.1"/>
    </source>
</evidence>
<accession>A0A7T0C1B1</accession>
<feature type="region of interest" description="Disordered" evidence="1">
    <location>
        <begin position="7"/>
        <end position="30"/>
    </location>
</feature>
<protein>
    <submittedName>
        <fullName evidence="2">Uncharacterized protein</fullName>
    </submittedName>
</protein>
<dbReference type="EMBL" id="CP048620">
    <property type="protein sequence ID" value="QPJ64701.1"/>
    <property type="molecule type" value="Genomic_DNA"/>
</dbReference>
<gene>
    <name evidence="2" type="ORF">G3M78_04565</name>
</gene>
<name>A0A7T0C1B1_9BACT</name>
<evidence type="ECO:0000313" key="3">
    <source>
        <dbReference type="Proteomes" id="UP000594464"/>
    </source>
</evidence>
<proteinExistence type="predicted"/>